<evidence type="ECO:0000313" key="1">
    <source>
        <dbReference type="EMBL" id="CAF4421950.1"/>
    </source>
</evidence>
<proteinExistence type="predicted"/>
<dbReference type="Proteomes" id="UP000663844">
    <property type="component" value="Unassembled WGS sequence"/>
</dbReference>
<comment type="caution">
    <text evidence="1">The sequence shown here is derived from an EMBL/GenBank/DDBJ whole genome shotgun (WGS) entry which is preliminary data.</text>
</comment>
<dbReference type="AlphaFoldDB" id="A0A820QN76"/>
<name>A0A820QN76_9BILA</name>
<dbReference type="EMBL" id="CAJOAZ010029006">
    <property type="protein sequence ID" value="CAF4421950.1"/>
    <property type="molecule type" value="Genomic_DNA"/>
</dbReference>
<accession>A0A820QN76</accession>
<protein>
    <submittedName>
        <fullName evidence="1">Uncharacterized protein</fullName>
    </submittedName>
</protein>
<sequence length="78" mass="8941">NQDHLSSPQQIIFPKRQSSGLFNFLWNPNKSVTPTQQNQPLIAGQTTIIYSTMTMTIILYDNGQLRFLSDQVKNFLLV</sequence>
<reference evidence="1" key="1">
    <citation type="submission" date="2021-02" db="EMBL/GenBank/DDBJ databases">
        <authorList>
            <person name="Nowell W R."/>
        </authorList>
    </citation>
    <scope>NUCLEOTIDE SEQUENCE</scope>
</reference>
<organism evidence="1 2">
    <name type="scientific">Adineta steineri</name>
    <dbReference type="NCBI Taxonomy" id="433720"/>
    <lineage>
        <taxon>Eukaryota</taxon>
        <taxon>Metazoa</taxon>
        <taxon>Spiralia</taxon>
        <taxon>Gnathifera</taxon>
        <taxon>Rotifera</taxon>
        <taxon>Eurotatoria</taxon>
        <taxon>Bdelloidea</taxon>
        <taxon>Adinetida</taxon>
        <taxon>Adinetidae</taxon>
        <taxon>Adineta</taxon>
    </lineage>
</organism>
<gene>
    <name evidence="1" type="ORF">OXD698_LOCUS52694</name>
</gene>
<evidence type="ECO:0000313" key="2">
    <source>
        <dbReference type="Proteomes" id="UP000663844"/>
    </source>
</evidence>
<feature type="non-terminal residue" evidence="1">
    <location>
        <position position="1"/>
    </location>
</feature>